<feature type="binding site" evidence="5">
    <location>
        <position position="293"/>
    </location>
    <ligand>
        <name>Zn(2+)</name>
        <dbReference type="ChEBI" id="CHEBI:29105"/>
    </ligand>
</feature>
<dbReference type="PROSITE" id="PS50970">
    <property type="entry name" value="HCY"/>
    <property type="match status" value="1"/>
</dbReference>
<keyword evidence="3 5" id="KW-0479">Metal-binding</keyword>
<keyword evidence="2 5" id="KW-0808">Transferase</keyword>
<dbReference type="InterPro" id="IPR051486">
    <property type="entry name" value="Hcy_S-methyltransferase"/>
</dbReference>
<dbReference type="GeneID" id="80875463"/>
<name>A0AAF0AVT5_9SCHI</name>
<dbReference type="GO" id="GO:0033528">
    <property type="term" value="P:S-methylmethionine cycle"/>
    <property type="evidence" value="ECO:0007669"/>
    <property type="project" value="TreeGrafter"/>
</dbReference>
<dbReference type="GO" id="GO:0009086">
    <property type="term" value="P:methionine biosynthetic process"/>
    <property type="evidence" value="ECO:0007669"/>
    <property type="project" value="TreeGrafter"/>
</dbReference>
<feature type="domain" description="Hcy-binding" evidence="6">
    <location>
        <begin position="1"/>
        <end position="308"/>
    </location>
</feature>
<evidence type="ECO:0000313" key="8">
    <source>
        <dbReference type="Proteomes" id="UP001212411"/>
    </source>
</evidence>
<reference evidence="7 8" key="1">
    <citation type="journal article" date="2023" name="G3 (Bethesda)">
        <title>A high-quality reference genome for the fission yeast Schizosaccharomyces osmophilus.</title>
        <authorList>
            <person name="Jia G.S."/>
            <person name="Zhang W.C."/>
            <person name="Liang Y."/>
            <person name="Liu X.H."/>
            <person name="Rhind N."/>
            <person name="Pidoux A."/>
            <person name="Brysch-Herzberg M."/>
            <person name="Du L.L."/>
        </authorList>
    </citation>
    <scope>NUCLEOTIDE SEQUENCE [LARGE SCALE GENOMIC DNA]</scope>
    <source>
        <strain evidence="7 8">CBS 15793</strain>
    </source>
</reference>
<dbReference type="SUPFAM" id="SSF82282">
    <property type="entry name" value="Homocysteine S-methyltransferase"/>
    <property type="match status" value="1"/>
</dbReference>
<keyword evidence="8" id="KW-1185">Reference proteome</keyword>
<keyword evidence="4 5" id="KW-0862">Zinc</keyword>
<evidence type="ECO:0000313" key="7">
    <source>
        <dbReference type="EMBL" id="WBW72827.1"/>
    </source>
</evidence>
<dbReference type="PANTHER" id="PTHR46015:SF1">
    <property type="entry name" value="HOMOCYSTEINE S-METHYLTRANSFERASE-LIKE ISOFORM 1"/>
    <property type="match status" value="1"/>
</dbReference>
<evidence type="ECO:0000256" key="3">
    <source>
        <dbReference type="ARBA" id="ARBA00022723"/>
    </source>
</evidence>
<gene>
    <name evidence="7" type="ORF">SOMG_01981</name>
</gene>
<dbReference type="KEGG" id="som:SOMG_01981"/>
<dbReference type="EMBL" id="CP115611">
    <property type="protein sequence ID" value="WBW72827.1"/>
    <property type="molecule type" value="Genomic_DNA"/>
</dbReference>
<evidence type="ECO:0000256" key="2">
    <source>
        <dbReference type="ARBA" id="ARBA00022679"/>
    </source>
</evidence>
<accession>A0AAF0AVT5</accession>
<dbReference type="GO" id="GO:0008898">
    <property type="term" value="F:S-adenosylmethionine-homocysteine S-methyltransferase activity"/>
    <property type="evidence" value="ECO:0007669"/>
    <property type="project" value="TreeGrafter"/>
</dbReference>
<dbReference type="InterPro" id="IPR036589">
    <property type="entry name" value="HCY_dom_sf"/>
</dbReference>
<organism evidence="7 8">
    <name type="scientific">Schizosaccharomyces osmophilus</name>
    <dbReference type="NCBI Taxonomy" id="2545709"/>
    <lineage>
        <taxon>Eukaryota</taxon>
        <taxon>Fungi</taxon>
        <taxon>Dikarya</taxon>
        <taxon>Ascomycota</taxon>
        <taxon>Taphrinomycotina</taxon>
        <taxon>Schizosaccharomycetes</taxon>
        <taxon>Schizosaccharomycetales</taxon>
        <taxon>Schizosaccharomycetaceae</taxon>
        <taxon>Schizosaccharomyces</taxon>
    </lineage>
</organism>
<dbReference type="Pfam" id="PF02574">
    <property type="entry name" value="S-methyl_trans"/>
    <property type="match status" value="1"/>
</dbReference>
<dbReference type="RefSeq" id="XP_056037070.1">
    <property type="nucleotide sequence ID" value="XM_056180774.1"/>
</dbReference>
<dbReference type="PANTHER" id="PTHR46015">
    <property type="entry name" value="ZGC:172121"/>
    <property type="match status" value="1"/>
</dbReference>
<comment type="cofactor">
    <cofactor evidence="5">
        <name>Zn(2+)</name>
        <dbReference type="ChEBI" id="CHEBI:29105"/>
    </cofactor>
</comment>
<proteinExistence type="predicted"/>
<dbReference type="Gene3D" id="3.20.20.330">
    <property type="entry name" value="Homocysteine-binding-like domain"/>
    <property type="match status" value="1"/>
</dbReference>
<dbReference type="GO" id="GO:0032259">
    <property type="term" value="P:methylation"/>
    <property type="evidence" value="ECO:0007669"/>
    <property type="project" value="UniProtKB-KW"/>
</dbReference>
<evidence type="ECO:0000259" key="6">
    <source>
        <dbReference type="PROSITE" id="PS50970"/>
    </source>
</evidence>
<dbReference type="InterPro" id="IPR003726">
    <property type="entry name" value="HCY_dom"/>
</dbReference>
<sequence>MLILDAGSTSILSKIPVEKLESSRLWTSEALVQFPNEVLQHHKDYLKVCDIISTFTYQLDESIYDEQVEKVPLLETYSRSMVLALQAREEAQLPKKYVALTLGSHAATIPGAMEYRMVYDKPGDFDMLYNFHKKRVQQFQSSNPEAFKQIDFMAFESLPHLTEALALHKLLTDFKGWNKRCWITSTCPDLKSLDRVKQILTALLDTNSQYIWGVGVNCCHISLLPTITSSLSELFINHPDKTVMLYPDGRGYPNPYTTSLTSEVKPAPSPQEWADSSFEYSNLNDGNVVIGGCCETDIRHVGNLRTRCH</sequence>
<protein>
    <submittedName>
        <fullName evidence="7">Homocysteine methyltransferase</fullName>
    </submittedName>
</protein>
<evidence type="ECO:0000256" key="4">
    <source>
        <dbReference type="ARBA" id="ARBA00022833"/>
    </source>
</evidence>
<evidence type="ECO:0000256" key="1">
    <source>
        <dbReference type="ARBA" id="ARBA00022603"/>
    </source>
</evidence>
<dbReference type="Proteomes" id="UP001212411">
    <property type="component" value="Chromosome 1"/>
</dbReference>
<evidence type="ECO:0000256" key="5">
    <source>
        <dbReference type="PROSITE-ProRule" id="PRU00333"/>
    </source>
</evidence>
<feature type="binding site" evidence="5">
    <location>
        <position position="294"/>
    </location>
    <ligand>
        <name>Zn(2+)</name>
        <dbReference type="ChEBI" id="CHEBI:29105"/>
    </ligand>
</feature>
<dbReference type="AlphaFoldDB" id="A0AAF0AVT5"/>
<keyword evidence="1 5" id="KW-0489">Methyltransferase</keyword>
<dbReference type="GO" id="GO:0046872">
    <property type="term" value="F:metal ion binding"/>
    <property type="evidence" value="ECO:0007669"/>
    <property type="project" value="UniProtKB-KW"/>
</dbReference>
<feature type="binding site" evidence="5">
    <location>
        <position position="218"/>
    </location>
    <ligand>
        <name>Zn(2+)</name>
        <dbReference type="ChEBI" id="CHEBI:29105"/>
    </ligand>
</feature>